<evidence type="ECO:0000256" key="1">
    <source>
        <dbReference type="SAM" id="MobiDB-lite"/>
    </source>
</evidence>
<feature type="signal peptide" evidence="2">
    <location>
        <begin position="1"/>
        <end position="17"/>
    </location>
</feature>
<feature type="chain" id="PRO_5041441440" description="SnoaL-like domain-containing protein" evidence="2">
    <location>
        <begin position="18"/>
        <end position="180"/>
    </location>
</feature>
<dbReference type="EMBL" id="BRXS01000003">
    <property type="protein sequence ID" value="GLC25593.1"/>
    <property type="molecule type" value="Genomic_DNA"/>
</dbReference>
<name>A0AA37QF18_9BACT</name>
<evidence type="ECO:0000256" key="2">
    <source>
        <dbReference type="SAM" id="SignalP"/>
    </source>
</evidence>
<dbReference type="SUPFAM" id="SSF54427">
    <property type="entry name" value="NTF2-like"/>
    <property type="match status" value="1"/>
</dbReference>
<proteinExistence type="predicted"/>
<dbReference type="RefSeq" id="WP_284350048.1">
    <property type="nucleotide sequence ID" value="NZ_BRXS01000003.1"/>
</dbReference>
<dbReference type="AlphaFoldDB" id="A0AA37QF18"/>
<dbReference type="Proteomes" id="UP001161325">
    <property type="component" value="Unassembled WGS sequence"/>
</dbReference>
<feature type="compositionally biased region" description="Pro residues" evidence="1">
    <location>
        <begin position="164"/>
        <end position="180"/>
    </location>
</feature>
<reference evidence="4" key="1">
    <citation type="submission" date="2022-08" db="EMBL/GenBank/DDBJ databases">
        <title>Draft genome sequencing of Roseisolibacter agri AW1220.</title>
        <authorList>
            <person name="Tobiishi Y."/>
            <person name="Tonouchi A."/>
        </authorList>
    </citation>
    <scope>NUCLEOTIDE SEQUENCE</scope>
    <source>
        <strain evidence="4">AW1220</strain>
    </source>
</reference>
<keyword evidence="5" id="KW-1185">Reference proteome</keyword>
<accession>A0AA37QF18</accession>
<protein>
    <recommendedName>
        <fullName evidence="3">SnoaL-like domain-containing protein</fullName>
    </recommendedName>
</protein>
<dbReference type="Gene3D" id="3.10.450.50">
    <property type="match status" value="1"/>
</dbReference>
<dbReference type="PROSITE" id="PS51318">
    <property type="entry name" value="TAT"/>
    <property type="match status" value="1"/>
</dbReference>
<organism evidence="4 5">
    <name type="scientific">Roseisolibacter agri</name>
    <dbReference type="NCBI Taxonomy" id="2014610"/>
    <lineage>
        <taxon>Bacteria</taxon>
        <taxon>Pseudomonadati</taxon>
        <taxon>Gemmatimonadota</taxon>
        <taxon>Gemmatimonadia</taxon>
        <taxon>Gemmatimonadales</taxon>
        <taxon>Gemmatimonadaceae</taxon>
        <taxon>Roseisolibacter</taxon>
    </lineage>
</organism>
<dbReference type="InterPro" id="IPR037401">
    <property type="entry name" value="SnoaL-like"/>
</dbReference>
<comment type="caution">
    <text evidence="4">The sequence shown here is derived from an EMBL/GenBank/DDBJ whole genome shotgun (WGS) entry which is preliminary data.</text>
</comment>
<dbReference type="InterPro" id="IPR006311">
    <property type="entry name" value="TAT_signal"/>
</dbReference>
<gene>
    <name evidence="4" type="ORF">rosag_21060</name>
</gene>
<feature type="region of interest" description="Disordered" evidence="1">
    <location>
        <begin position="159"/>
        <end position="180"/>
    </location>
</feature>
<dbReference type="Pfam" id="PF13474">
    <property type="entry name" value="SnoaL_3"/>
    <property type="match status" value="1"/>
</dbReference>
<keyword evidence="2" id="KW-0732">Signal</keyword>
<sequence>MSSRRALLALASAVALAACAARAPRAAVSAAPSPADSASAHRAALGFVAAFDSLQWDRFRGYFADDVTMFFPFAQVPRRADGRAAVEAVFQQFFEGQRAARTRAGRPMVQGLVPRDVAVQMLGRDAAVLTFHLGEQSPARRSVVFRRAGGDTWRVAHWHASPTPAAPQQPSQPQPAPAPR</sequence>
<evidence type="ECO:0000313" key="4">
    <source>
        <dbReference type="EMBL" id="GLC25593.1"/>
    </source>
</evidence>
<evidence type="ECO:0000313" key="5">
    <source>
        <dbReference type="Proteomes" id="UP001161325"/>
    </source>
</evidence>
<feature type="domain" description="SnoaL-like" evidence="3">
    <location>
        <begin position="47"/>
        <end position="162"/>
    </location>
</feature>
<dbReference type="InterPro" id="IPR032710">
    <property type="entry name" value="NTF2-like_dom_sf"/>
</dbReference>
<dbReference type="PROSITE" id="PS51257">
    <property type="entry name" value="PROKAR_LIPOPROTEIN"/>
    <property type="match status" value="1"/>
</dbReference>
<evidence type="ECO:0000259" key="3">
    <source>
        <dbReference type="Pfam" id="PF13474"/>
    </source>
</evidence>